<dbReference type="EMBL" id="MU825401">
    <property type="protein sequence ID" value="KAJ7392411.1"/>
    <property type="molecule type" value="Genomic_DNA"/>
</dbReference>
<keyword evidence="2" id="KW-0812">Transmembrane</keyword>
<feature type="domain" description="EGF-like" evidence="3">
    <location>
        <begin position="126"/>
        <end position="137"/>
    </location>
</feature>
<dbReference type="OrthoDB" id="5985446at2759"/>
<gene>
    <name evidence="4" type="primary">ADAM20</name>
    <name evidence="4" type="ORF">OS493_012073</name>
</gene>
<dbReference type="PANTHER" id="PTHR11905">
    <property type="entry name" value="ADAM A DISINTEGRIN AND METALLOPROTEASE DOMAIN"/>
    <property type="match status" value="1"/>
</dbReference>
<evidence type="ECO:0000259" key="3">
    <source>
        <dbReference type="PROSITE" id="PS00022"/>
    </source>
</evidence>
<dbReference type="GO" id="GO:0006509">
    <property type="term" value="P:membrane protein ectodomain proteolysis"/>
    <property type="evidence" value="ECO:0007669"/>
    <property type="project" value="TreeGrafter"/>
</dbReference>
<proteinExistence type="predicted"/>
<dbReference type="Proteomes" id="UP001163046">
    <property type="component" value="Unassembled WGS sequence"/>
</dbReference>
<dbReference type="PANTHER" id="PTHR11905:SF159">
    <property type="entry name" value="ADAM METALLOPROTEASE"/>
    <property type="match status" value="1"/>
</dbReference>
<evidence type="ECO:0000313" key="4">
    <source>
        <dbReference type="EMBL" id="KAJ7392411.1"/>
    </source>
</evidence>
<feature type="compositionally biased region" description="Basic and acidic residues" evidence="1">
    <location>
        <begin position="379"/>
        <end position="392"/>
    </location>
</feature>
<organism evidence="4 5">
    <name type="scientific">Desmophyllum pertusum</name>
    <dbReference type="NCBI Taxonomy" id="174260"/>
    <lineage>
        <taxon>Eukaryota</taxon>
        <taxon>Metazoa</taxon>
        <taxon>Cnidaria</taxon>
        <taxon>Anthozoa</taxon>
        <taxon>Hexacorallia</taxon>
        <taxon>Scleractinia</taxon>
        <taxon>Caryophylliina</taxon>
        <taxon>Caryophylliidae</taxon>
        <taxon>Desmophyllum</taxon>
    </lineage>
</organism>
<accession>A0A9X0DAC6</accession>
<sequence length="466" mass="50824">MRGIRRVPCEETAANQRTTYLKCAKEDILCGMLHCTNIDDVKFPIIGTSRSSYPHLYNHTLCKSASVYRGIDIADPGEIVDGTKCGNDKLCINRKCTSIETFTAGLKPCLNNCSNENGVCNNEFECFCYSCWQGRDCSKWVECRTQGNDTEHTIGTPTTNYTDVPGTAEPQARRSNLAGILIGVFLLISLLVGAVFAFIYRSRARNGAAVTAKAKFESPKPRPKISGPTLTRTTLFSNGPSKQDQPASQPRVALKPTPPKPAKPDAPASEKEGCPPKFPPAPLRKREWPPKGDKKGSLNRASSPPTVTEPAKPVVPRRPESHAGILDKGPLLPPPAKKVPREWPPRDQEKDATPETVAKGPKAPGSQPKVALKPVPKGIEARFPKRPSEERPTSLPLKPSDIMKKKLGASNERPLSTSNAGLKKAPLKPLVHSPATWSKTDVIFKNCKKKYVLTRPRNTVEGTSTS</sequence>
<dbReference type="AlphaFoldDB" id="A0A9X0DAC6"/>
<dbReference type="InterPro" id="IPR006586">
    <property type="entry name" value="ADAM_Cys-rich"/>
</dbReference>
<keyword evidence="2" id="KW-1133">Transmembrane helix</keyword>
<feature type="compositionally biased region" description="Basic and acidic residues" evidence="1">
    <location>
        <begin position="284"/>
        <end position="296"/>
    </location>
</feature>
<keyword evidence="5" id="KW-1185">Reference proteome</keyword>
<dbReference type="InterPro" id="IPR000742">
    <property type="entry name" value="EGF"/>
</dbReference>
<comment type="caution">
    <text evidence="4">The sequence shown here is derived from an EMBL/GenBank/DDBJ whole genome shotgun (WGS) entry which is preliminary data.</text>
</comment>
<protein>
    <submittedName>
        <fullName evidence="4">Metalloendopeptidase</fullName>
    </submittedName>
</protein>
<keyword evidence="2" id="KW-0472">Membrane</keyword>
<feature type="transmembrane region" description="Helical" evidence="2">
    <location>
        <begin position="177"/>
        <end position="200"/>
    </location>
</feature>
<feature type="region of interest" description="Disordered" evidence="1">
    <location>
        <begin position="210"/>
        <end position="421"/>
    </location>
</feature>
<feature type="compositionally biased region" description="Basic and acidic residues" evidence="1">
    <location>
        <begin position="339"/>
        <end position="353"/>
    </location>
</feature>
<evidence type="ECO:0000313" key="5">
    <source>
        <dbReference type="Proteomes" id="UP001163046"/>
    </source>
</evidence>
<evidence type="ECO:0000256" key="2">
    <source>
        <dbReference type="SAM" id="Phobius"/>
    </source>
</evidence>
<dbReference type="PROSITE" id="PS00022">
    <property type="entry name" value="EGF_1"/>
    <property type="match status" value="1"/>
</dbReference>
<reference evidence="4" key="1">
    <citation type="submission" date="2023-01" db="EMBL/GenBank/DDBJ databases">
        <title>Genome assembly of the deep-sea coral Lophelia pertusa.</title>
        <authorList>
            <person name="Herrera S."/>
            <person name="Cordes E."/>
        </authorList>
    </citation>
    <scope>NUCLEOTIDE SEQUENCE</scope>
    <source>
        <strain evidence="4">USNM1676648</strain>
        <tissue evidence="4">Polyp</tissue>
    </source>
</reference>
<dbReference type="SMART" id="SM00608">
    <property type="entry name" value="ACR"/>
    <property type="match status" value="1"/>
</dbReference>
<name>A0A9X0DAC6_9CNID</name>
<feature type="compositionally biased region" description="Polar residues" evidence="1">
    <location>
        <begin position="228"/>
        <end position="248"/>
    </location>
</feature>
<evidence type="ECO:0000256" key="1">
    <source>
        <dbReference type="SAM" id="MobiDB-lite"/>
    </source>
</evidence>
<dbReference type="Pfam" id="PF08516">
    <property type="entry name" value="ADAM_CR"/>
    <property type="match status" value="1"/>
</dbReference>